<evidence type="ECO:0000313" key="7">
    <source>
        <dbReference type="Proteomes" id="UP001626537"/>
    </source>
</evidence>
<keyword evidence="1 4" id="KW-0378">Hydrolase</keyword>
<evidence type="ECO:0000256" key="3">
    <source>
        <dbReference type="ARBA" id="ARBA00023098"/>
    </source>
</evidence>
<accession>A0ABZ0HY93</accession>
<dbReference type="InterPro" id="IPR002641">
    <property type="entry name" value="PNPLA_dom"/>
</dbReference>
<sequence length="381" mass="40863">MKNALILSGGGARAAYQVGVLKAVAELLPAGAKNPFPVICGTSAGAINAVTLAAYDGSFAQAVESLESIWMDLSPEQVYRCGWGAMGSSVGRLMLSLVNRGVGVGKPIALLDNTPLRGLIKRSINFEKIDRAIARGDVDAVCVTATGYQSGRSMCFYQAKTGTEDWTRYRRSGRRTLLNADHLMASSAIPTMFPATRIEFEYFGDGAVRQLAPLSPALHLGADRLFIVGVSANRERPESLAGAKLTHSPSLAQIVGHLLNSAFIDSLESDIERLDRINKLVELLPKESLEEGSTLRYIDRQVISPSQELDMIAGQNTASLPPSVRFLLRATGGTESGAGSTAASYLLFARPFVESLIELGYRDAMWQRGDIAKFLGVGLPV</sequence>
<dbReference type="CDD" id="cd07209">
    <property type="entry name" value="Pat_hypo_Ecoli_Z1214_like"/>
    <property type="match status" value="1"/>
</dbReference>
<feature type="active site" description="Proton acceptor" evidence="4">
    <location>
        <position position="205"/>
    </location>
</feature>
<feature type="active site" description="Nucleophile" evidence="4">
    <location>
        <position position="43"/>
    </location>
</feature>
<dbReference type="Pfam" id="PF01734">
    <property type="entry name" value="Patatin"/>
    <property type="match status" value="1"/>
</dbReference>
<dbReference type="RefSeq" id="WP_407346794.1">
    <property type="nucleotide sequence ID" value="NZ_CP136864.1"/>
</dbReference>
<evidence type="ECO:0000256" key="2">
    <source>
        <dbReference type="ARBA" id="ARBA00022963"/>
    </source>
</evidence>
<evidence type="ECO:0000256" key="1">
    <source>
        <dbReference type="ARBA" id="ARBA00022801"/>
    </source>
</evidence>
<dbReference type="EMBL" id="CP136864">
    <property type="protein sequence ID" value="WOJ92212.1"/>
    <property type="molecule type" value="Genomic_DNA"/>
</dbReference>
<gene>
    <name evidence="6" type="ORF">R0135_10475</name>
</gene>
<dbReference type="Proteomes" id="UP001626537">
    <property type="component" value="Chromosome"/>
</dbReference>
<protein>
    <submittedName>
        <fullName evidence="6">Patatin-like phospholipase family protein</fullName>
    </submittedName>
</protein>
<evidence type="ECO:0000256" key="4">
    <source>
        <dbReference type="PROSITE-ProRule" id="PRU01161"/>
    </source>
</evidence>
<dbReference type="SUPFAM" id="SSF52151">
    <property type="entry name" value="FabD/lysophospholipase-like"/>
    <property type="match status" value="1"/>
</dbReference>
<organism evidence="6 7">
    <name type="scientific">Congregibacter variabilis</name>
    <dbReference type="NCBI Taxonomy" id="3081200"/>
    <lineage>
        <taxon>Bacteria</taxon>
        <taxon>Pseudomonadati</taxon>
        <taxon>Pseudomonadota</taxon>
        <taxon>Gammaproteobacteria</taxon>
        <taxon>Cellvibrionales</taxon>
        <taxon>Halieaceae</taxon>
        <taxon>Congregibacter</taxon>
    </lineage>
</organism>
<evidence type="ECO:0000259" key="5">
    <source>
        <dbReference type="PROSITE" id="PS51635"/>
    </source>
</evidence>
<dbReference type="PANTHER" id="PTHR14226">
    <property type="entry name" value="NEUROPATHY TARGET ESTERASE/SWISS CHEESE D.MELANOGASTER"/>
    <property type="match status" value="1"/>
</dbReference>
<dbReference type="InterPro" id="IPR050301">
    <property type="entry name" value="NTE"/>
</dbReference>
<name>A0ABZ0HY93_9GAMM</name>
<keyword evidence="7" id="KW-1185">Reference proteome</keyword>
<keyword evidence="2 4" id="KW-0442">Lipid degradation</keyword>
<dbReference type="PANTHER" id="PTHR14226:SF57">
    <property type="entry name" value="BLR7027 PROTEIN"/>
    <property type="match status" value="1"/>
</dbReference>
<dbReference type="InterPro" id="IPR016035">
    <property type="entry name" value="Acyl_Trfase/lysoPLipase"/>
</dbReference>
<dbReference type="PROSITE" id="PS51635">
    <property type="entry name" value="PNPLA"/>
    <property type="match status" value="1"/>
</dbReference>
<feature type="domain" description="PNPLA" evidence="5">
    <location>
        <begin position="5"/>
        <end position="218"/>
    </location>
</feature>
<dbReference type="Gene3D" id="3.40.1090.10">
    <property type="entry name" value="Cytosolic phospholipase A2 catalytic domain"/>
    <property type="match status" value="1"/>
</dbReference>
<reference evidence="6 7" key="1">
    <citation type="submission" date="2023-10" db="EMBL/GenBank/DDBJ databases">
        <title>Two novel species belonging to the OM43/NOR5 clade.</title>
        <authorList>
            <person name="Park M."/>
        </authorList>
    </citation>
    <scope>NUCLEOTIDE SEQUENCE [LARGE SCALE GENOMIC DNA]</scope>
    <source>
        <strain evidence="6 7">IMCC43200</strain>
    </source>
</reference>
<feature type="short sequence motif" description="GXSXG" evidence="4">
    <location>
        <begin position="41"/>
        <end position="45"/>
    </location>
</feature>
<comment type="caution">
    <text evidence="4">Lacks conserved residue(s) required for the propagation of feature annotation.</text>
</comment>
<feature type="short sequence motif" description="DGA/G" evidence="4">
    <location>
        <begin position="205"/>
        <end position="207"/>
    </location>
</feature>
<evidence type="ECO:0000313" key="6">
    <source>
        <dbReference type="EMBL" id="WOJ92212.1"/>
    </source>
</evidence>
<keyword evidence="3 4" id="KW-0443">Lipid metabolism</keyword>
<proteinExistence type="predicted"/>